<evidence type="ECO:0000256" key="3">
    <source>
        <dbReference type="ARBA" id="ARBA00023163"/>
    </source>
</evidence>
<dbReference type="SUPFAM" id="SSF51182">
    <property type="entry name" value="RmlC-like cupins"/>
    <property type="match status" value="1"/>
</dbReference>
<evidence type="ECO:0000256" key="1">
    <source>
        <dbReference type="ARBA" id="ARBA00023015"/>
    </source>
</evidence>
<dbReference type="InterPro" id="IPR011051">
    <property type="entry name" value="RmlC_Cupin_sf"/>
</dbReference>
<protein>
    <submittedName>
        <fullName evidence="5">AraC family transcriptional regulator</fullName>
    </submittedName>
</protein>
<feature type="domain" description="HTH araC/xylS-type" evidence="4">
    <location>
        <begin position="197"/>
        <end position="295"/>
    </location>
</feature>
<sequence length="303" mass="35169">MALSVCDVTIDRTRKELKRHGLVMFPIACYEDDLSLTTVPWHWHDEFEFIMITEGIAPIQVEETTIQLMEGDAIFINSGVLHNIDNSKVIEARYRSLVFHARLIGGSIDSIFWQKLITPIIQDKSFRYLRLDHSMSWQADVINNMAAAWEAVVDELDDYENLTRYHLSKAFRLLNSNRQVQGVKTSHRERLSAERTKVMIQYMEEHYAEELSLDDIADSAYVSKSVCLRCFRQVIGTTPIRYLVQYRIEKAAERLTETDEKANEIAISCGFSDISYFSKCFREWKGLSPLEYRKSFIMKQGPA</sequence>
<dbReference type="Gene3D" id="1.10.10.60">
    <property type="entry name" value="Homeodomain-like"/>
    <property type="match status" value="2"/>
</dbReference>
<keyword evidence="1" id="KW-0805">Transcription regulation</keyword>
<evidence type="ECO:0000313" key="6">
    <source>
        <dbReference type="Proteomes" id="UP001163115"/>
    </source>
</evidence>
<reference evidence="5" key="1">
    <citation type="submission" date="2022-11" db="EMBL/GenBank/DDBJ databases">
        <title>Lacrimispora xylanolytica sy1, complete genome.</title>
        <authorList>
            <person name="Choi S."/>
        </authorList>
    </citation>
    <scope>NUCLEOTIDE SEQUENCE</scope>
    <source>
        <strain evidence="5">Sy1</strain>
    </source>
</reference>
<name>A0ABY7A9D1_9FIRM</name>
<keyword evidence="6" id="KW-1185">Reference proteome</keyword>
<dbReference type="InterPro" id="IPR009057">
    <property type="entry name" value="Homeodomain-like_sf"/>
</dbReference>
<dbReference type="RefSeq" id="WP_268114693.1">
    <property type="nucleotide sequence ID" value="NZ_CP113524.1"/>
</dbReference>
<dbReference type="Gene3D" id="2.60.120.10">
    <property type="entry name" value="Jelly Rolls"/>
    <property type="match status" value="1"/>
</dbReference>
<evidence type="ECO:0000256" key="2">
    <source>
        <dbReference type="ARBA" id="ARBA00023125"/>
    </source>
</evidence>
<dbReference type="Proteomes" id="UP001163115">
    <property type="component" value="Chromosome"/>
</dbReference>
<dbReference type="SUPFAM" id="SSF46689">
    <property type="entry name" value="Homeodomain-like"/>
    <property type="match status" value="2"/>
</dbReference>
<gene>
    <name evidence="5" type="ORF">OW255_16560</name>
</gene>
<evidence type="ECO:0000313" key="5">
    <source>
        <dbReference type="EMBL" id="WAJ23161.1"/>
    </source>
</evidence>
<dbReference type="CDD" id="cd02208">
    <property type="entry name" value="cupin_RmlC-like"/>
    <property type="match status" value="1"/>
</dbReference>
<dbReference type="InterPro" id="IPR014710">
    <property type="entry name" value="RmlC-like_jellyroll"/>
</dbReference>
<dbReference type="InterPro" id="IPR018060">
    <property type="entry name" value="HTH_AraC"/>
</dbReference>
<evidence type="ECO:0000259" key="4">
    <source>
        <dbReference type="PROSITE" id="PS01124"/>
    </source>
</evidence>
<accession>A0ABY7A9D1</accession>
<dbReference type="Pfam" id="PF12833">
    <property type="entry name" value="HTH_18"/>
    <property type="match status" value="1"/>
</dbReference>
<dbReference type="InterPro" id="IPR003313">
    <property type="entry name" value="AraC-bd"/>
</dbReference>
<dbReference type="PROSITE" id="PS01124">
    <property type="entry name" value="HTH_ARAC_FAMILY_2"/>
    <property type="match status" value="1"/>
</dbReference>
<keyword evidence="3" id="KW-0804">Transcription</keyword>
<organism evidence="5 6">
    <name type="scientific">Lacrimispora xylanolytica</name>
    <dbReference type="NCBI Taxonomy" id="29375"/>
    <lineage>
        <taxon>Bacteria</taxon>
        <taxon>Bacillati</taxon>
        <taxon>Bacillota</taxon>
        <taxon>Clostridia</taxon>
        <taxon>Lachnospirales</taxon>
        <taxon>Lachnospiraceae</taxon>
        <taxon>Lacrimispora</taxon>
    </lineage>
</organism>
<dbReference type="PANTHER" id="PTHR43280:SF28">
    <property type="entry name" value="HTH-TYPE TRANSCRIPTIONAL ACTIVATOR RHAS"/>
    <property type="match status" value="1"/>
</dbReference>
<dbReference type="EMBL" id="CP113524">
    <property type="protein sequence ID" value="WAJ23161.1"/>
    <property type="molecule type" value="Genomic_DNA"/>
</dbReference>
<dbReference type="PANTHER" id="PTHR43280">
    <property type="entry name" value="ARAC-FAMILY TRANSCRIPTIONAL REGULATOR"/>
    <property type="match status" value="1"/>
</dbReference>
<dbReference type="Pfam" id="PF02311">
    <property type="entry name" value="AraC_binding"/>
    <property type="match status" value="1"/>
</dbReference>
<dbReference type="PRINTS" id="PR00032">
    <property type="entry name" value="HTHARAC"/>
</dbReference>
<dbReference type="InterPro" id="IPR020449">
    <property type="entry name" value="Tscrpt_reg_AraC-type_HTH"/>
</dbReference>
<dbReference type="SMART" id="SM00342">
    <property type="entry name" value="HTH_ARAC"/>
    <property type="match status" value="1"/>
</dbReference>
<proteinExistence type="predicted"/>
<keyword evidence="2" id="KW-0238">DNA-binding</keyword>